<dbReference type="SUPFAM" id="SSF82171">
    <property type="entry name" value="DPP6 N-terminal domain-like"/>
    <property type="match status" value="1"/>
</dbReference>
<dbReference type="RefSeq" id="WP_187429771.1">
    <property type="nucleotide sequence ID" value="NZ_CP143423.1"/>
</dbReference>
<name>A0ABZ2BT48_9RHOB</name>
<organism evidence="1 2">
    <name type="scientific">Roseobacter fucihabitans</name>
    <dbReference type="NCBI Taxonomy" id="1537242"/>
    <lineage>
        <taxon>Bacteria</taxon>
        <taxon>Pseudomonadati</taxon>
        <taxon>Pseudomonadota</taxon>
        <taxon>Alphaproteobacteria</taxon>
        <taxon>Rhodobacterales</taxon>
        <taxon>Roseobacteraceae</taxon>
        <taxon>Roseobacter</taxon>
    </lineage>
</organism>
<evidence type="ECO:0000313" key="1">
    <source>
        <dbReference type="EMBL" id="WVX48491.1"/>
    </source>
</evidence>
<proteinExistence type="predicted"/>
<reference evidence="1 2" key="1">
    <citation type="submission" date="2015-07" db="EMBL/GenBank/DDBJ databases">
        <authorList>
            <person name="Voget S."/>
            <person name="Dogs M."/>
            <person name="Brinkhoff T.H."/>
            <person name="Daniel R."/>
        </authorList>
    </citation>
    <scope>NUCLEOTIDE SEQUENCE [LARGE SCALE GENOMIC DNA]</scope>
    <source>
        <strain evidence="1 2">B14</strain>
    </source>
</reference>
<dbReference type="Proteomes" id="UP001318682">
    <property type="component" value="Chromosome"/>
</dbReference>
<protein>
    <recommendedName>
        <fullName evidence="3">Glycosyl hydrolase</fullName>
    </recommendedName>
</protein>
<accession>A0ABZ2BT48</accession>
<evidence type="ECO:0000313" key="2">
    <source>
        <dbReference type="Proteomes" id="UP001318682"/>
    </source>
</evidence>
<reference evidence="2" key="2">
    <citation type="submission" date="2024-01" db="EMBL/GenBank/DDBJ databases">
        <title>Roseobacter fucihabitans sp. nov., isolated from the brown alga Fucus spiralis.</title>
        <authorList>
            <person name="Hahnke S."/>
            <person name="Berger M."/>
            <person name="Schlingloff A."/>
            <person name="Athale I."/>
            <person name="Neumann-Schaal M."/>
            <person name="Adenaya A."/>
            <person name="Poehlein A."/>
            <person name="Daniel R."/>
            <person name="Pertersen J."/>
            <person name="Brinkhoff T."/>
        </authorList>
    </citation>
    <scope>NUCLEOTIDE SEQUENCE [LARGE SCALE GENOMIC DNA]</scope>
    <source>
        <strain evidence="2">B14</strain>
    </source>
</reference>
<sequence>MTRYNWPREFRKSPDRLARRQEHALRDTGIPLPEGALGDLDLLDEVIAANFDAARSWIPIGPSIMTNGQATGDPIVAGRVRAINVSPDGERIYVGSANGGVWYSRDAGVSWDPLGAGGLATGANRSDLSLTTGALWVEFGATGGVDEPAKDVVYVATGEGIPQFGEIPGRKMGGIGVLRLDVPLPEALANPLQNPWKREARNLAGQGIFRLARDPGVTPTLGGDATLVAATSTGLWSRSGGFIEDADWQRVELTPTPFADLSEWSYCSDVIWNDKGLWVTLVDSAAQDGLYHAPNGRAGPFRRIALPGLETGTRLSIAAAPDTDRLYVLGKVPCPFVPGTNPGYAALWRVDLTNSTTQARLVRNMPIGLFVPGVTPDNAGNRINDGGDQSAHDQAISVRQVGANDVVTVGGSMEDNGAFDAALFDLTITGPATNPTTDFLDTNQTTPAADPTFIGEGIHPDVHAVTQAGTTLWVGCDGGVFRRNGGVNQAMNAGLALAEPGYIASHPGLDGPVMAGTQDNGTIQRIGDTVWSLVVKADGGGCLFHPTKPHMRVMQYVHATWSFEPDQMVPLGPVIRTEPATDDENSEDARSSFYSQCAVARATLDEDARLFIGTDRIWYSQRWNDRTIDMGWVTIPTLTDGAPTALLTQDQLTQGGNPDFVLAIDILQEGDRADAYEGTALLVLCARSIRIFRSARTTPSGPQVWTVPNASIISNPSSAERPKSKYLDDDEPNPFLNYLPDPHMSAWTDIAVHDTSVAGQETFYVSTTGQRSEDASGALLSDPLYDTLWWFDGQGRWYPTGLRNAPLDAGAGTGGSPTAAHCVIVNPEAPDNVYVGNRIGVWQGVIDQSGEHPTWTWRPAMEGLPQTQVQDLNISATEAGTFLRAALVSRGVWERDISLLPASVGRSYIRTVPHDTGRVILPNEVKNPLDDTVLTFHQSPDLILLPSGAHRWDPGFPNEADMLGAPSPARYDRVMHDVFVMIHHRHTTALAAGDANIDVFLQKDAPAGPLSDFAMTPPWRSFIEQTVLGNAPAPVAGLTHLGRRNPSLPVDARTPRAVKLSLDLGYAGGGRHGMLIAVVTSPGNLLASADLAPANLKVVVRRSAQIAVRRFLRR</sequence>
<dbReference type="Gene3D" id="2.130.10.10">
    <property type="entry name" value="YVTN repeat-like/Quinoprotein amine dehydrogenase"/>
    <property type="match status" value="1"/>
</dbReference>
<dbReference type="InterPro" id="IPR015943">
    <property type="entry name" value="WD40/YVTN_repeat-like_dom_sf"/>
</dbReference>
<keyword evidence="2" id="KW-1185">Reference proteome</keyword>
<evidence type="ECO:0008006" key="3">
    <source>
        <dbReference type="Google" id="ProtNLM"/>
    </source>
</evidence>
<dbReference type="EMBL" id="CP143423">
    <property type="protein sequence ID" value="WVX48491.1"/>
    <property type="molecule type" value="Genomic_DNA"/>
</dbReference>
<gene>
    <name evidence="1" type="ORF">ROLI_015720</name>
</gene>